<dbReference type="RefSeq" id="WP_277413620.1">
    <property type="nucleotide sequence ID" value="NZ_CP119083.1"/>
</dbReference>
<organism evidence="2 3">
    <name type="scientific">Pseudoduganella chitinolytica</name>
    <dbReference type="NCBI Taxonomy" id="34070"/>
    <lineage>
        <taxon>Bacteria</taxon>
        <taxon>Pseudomonadati</taxon>
        <taxon>Pseudomonadota</taxon>
        <taxon>Betaproteobacteria</taxon>
        <taxon>Burkholderiales</taxon>
        <taxon>Oxalobacteraceae</taxon>
        <taxon>Telluria group</taxon>
        <taxon>Pseudoduganella</taxon>
    </lineage>
</organism>
<gene>
    <name evidence="2" type="ORF">PX653_15240</name>
</gene>
<evidence type="ECO:0000313" key="3">
    <source>
        <dbReference type="Proteomes" id="UP001216510"/>
    </source>
</evidence>
<name>A0ABY8B731_9BURK</name>
<keyword evidence="1" id="KW-0732">Signal</keyword>
<feature type="signal peptide" evidence="1">
    <location>
        <begin position="1"/>
        <end position="18"/>
    </location>
</feature>
<evidence type="ECO:0000313" key="2">
    <source>
        <dbReference type="EMBL" id="WEF30828.1"/>
    </source>
</evidence>
<evidence type="ECO:0008006" key="4">
    <source>
        <dbReference type="Google" id="ProtNLM"/>
    </source>
</evidence>
<evidence type="ECO:0000256" key="1">
    <source>
        <dbReference type="SAM" id="SignalP"/>
    </source>
</evidence>
<protein>
    <recommendedName>
        <fullName evidence="4">Lipocalin-like domain-containing protein</fullName>
    </recommendedName>
</protein>
<dbReference type="Proteomes" id="UP001216510">
    <property type="component" value="Chromosome"/>
</dbReference>
<reference evidence="2 3" key="1">
    <citation type="submission" date="2023-02" db="EMBL/GenBank/DDBJ databases">
        <title>Gemone sequence of Telluria chitinolytica ACM 3522T.</title>
        <authorList>
            <person name="Frediansyah A."/>
            <person name="Miess H."/>
            <person name="Gross H."/>
        </authorList>
    </citation>
    <scope>NUCLEOTIDE SEQUENCE [LARGE SCALE GENOMIC DNA]</scope>
    <source>
        <strain evidence="2 3">ACM 3522</strain>
    </source>
</reference>
<keyword evidence="3" id="KW-1185">Reference proteome</keyword>
<dbReference type="EMBL" id="CP119083">
    <property type="protein sequence ID" value="WEF30828.1"/>
    <property type="molecule type" value="Genomic_DNA"/>
</dbReference>
<accession>A0ABY8B731</accession>
<proteinExistence type="predicted"/>
<sequence>MKNTLLSLVLCCTFGVAAAFPGTLDMTRRDGAIQRSLSVSNWTVDARGVPSFDFRFSQTGSGCDYRREGHAIAGFDINDGRVELQVYSGQDEHGREGPQLLLLYANANEVAFTMPFKQNKMTWIAFDDERMSTAVAKKCGYTERGSSSIRFQK</sequence>
<feature type="chain" id="PRO_5047077088" description="Lipocalin-like domain-containing protein" evidence="1">
    <location>
        <begin position="19"/>
        <end position="153"/>
    </location>
</feature>